<accession>A0A9Q0NH19</accession>
<organism evidence="1 2">
    <name type="scientific">Pseudolycoriella hygida</name>
    <dbReference type="NCBI Taxonomy" id="35572"/>
    <lineage>
        <taxon>Eukaryota</taxon>
        <taxon>Metazoa</taxon>
        <taxon>Ecdysozoa</taxon>
        <taxon>Arthropoda</taxon>
        <taxon>Hexapoda</taxon>
        <taxon>Insecta</taxon>
        <taxon>Pterygota</taxon>
        <taxon>Neoptera</taxon>
        <taxon>Endopterygota</taxon>
        <taxon>Diptera</taxon>
        <taxon>Nematocera</taxon>
        <taxon>Sciaroidea</taxon>
        <taxon>Sciaridae</taxon>
        <taxon>Pseudolycoriella</taxon>
    </lineage>
</organism>
<evidence type="ECO:0000313" key="2">
    <source>
        <dbReference type="Proteomes" id="UP001151699"/>
    </source>
</evidence>
<keyword evidence="2" id="KW-1185">Reference proteome</keyword>
<dbReference type="EMBL" id="WJQU01000001">
    <property type="protein sequence ID" value="KAJ6649797.1"/>
    <property type="molecule type" value="Genomic_DNA"/>
</dbReference>
<protein>
    <submittedName>
        <fullName evidence="1">Uncharacterized protein</fullName>
    </submittedName>
</protein>
<name>A0A9Q0NH19_9DIPT</name>
<proteinExistence type="predicted"/>
<dbReference type="Proteomes" id="UP001151699">
    <property type="component" value="Chromosome A"/>
</dbReference>
<comment type="caution">
    <text evidence="1">The sequence shown here is derived from an EMBL/GenBank/DDBJ whole genome shotgun (WGS) entry which is preliminary data.</text>
</comment>
<evidence type="ECO:0000313" key="1">
    <source>
        <dbReference type="EMBL" id="KAJ6649797.1"/>
    </source>
</evidence>
<dbReference type="AlphaFoldDB" id="A0A9Q0NH19"/>
<gene>
    <name evidence="1" type="ORF">Bhyg_05037</name>
</gene>
<sequence>MMRVHSGSLPEIMSTTITIIPNLNKISNYIFASCQVNRQVNWGHKKSDVGISEVTEIEQFREKMGGDTN</sequence>
<reference evidence="1" key="1">
    <citation type="submission" date="2022-07" db="EMBL/GenBank/DDBJ databases">
        <authorList>
            <person name="Trinca V."/>
            <person name="Uliana J.V.C."/>
            <person name="Torres T.T."/>
            <person name="Ward R.J."/>
            <person name="Monesi N."/>
        </authorList>
    </citation>
    <scope>NUCLEOTIDE SEQUENCE</scope>
    <source>
        <strain evidence="1">HSMRA1968</strain>
        <tissue evidence="1">Whole embryos</tissue>
    </source>
</reference>